<evidence type="ECO:0000256" key="2">
    <source>
        <dbReference type="ARBA" id="ARBA00005563"/>
    </source>
</evidence>
<evidence type="ECO:0000313" key="6">
    <source>
        <dbReference type="Proteomes" id="UP000494206"/>
    </source>
</evidence>
<evidence type="ECO:0000313" key="5">
    <source>
        <dbReference type="EMBL" id="CAB3408637.1"/>
    </source>
</evidence>
<dbReference type="GO" id="GO:0000724">
    <property type="term" value="P:double-strand break repair via homologous recombination"/>
    <property type="evidence" value="ECO:0007669"/>
    <property type="project" value="TreeGrafter"/>
</dbReference>
<keyword evidence="3" id="KW-0539">Nucleus</keyword>
<dbReference type="GO" id="GO:0005730">
    <property type="term" value="C:nucleolus"/>
    <property type="evidence" value="ECO:0007669"/>
    <property type="project" value="InterPro"/>
</dbReference>
<dbReference type="PIRSF" id="PIRSF011312">
    <property type="entry name" value="Cell_cycle_HUS1"/>
    <property type="match status" value="1"/>
</dbReference>
<dbReference type="GO" id="GO:0006289">
    <property type="term" value="P:nucleotide-excision repair"/>
    <property type="evidence" value="ECO:0007669"/>
    <property type="project" value="TreeGrafter"/>
</dbReference>
<evidence type="ECO:0000256" key="4">
    <source>
        <dbReference type="PIRNR" id="PIRNR011312"/>
    </source>
</evidence>
<dbReference type="AlphaFoldDB" id="A0A8S1FAN6"/>
<dbReference type="GO" id="GO:0000723">
    <property type="term" value="P:telomere maintenance"/>
    <property type="evidence" value="ECO:0007669"/>
    <property type="project" value="TreeGrafter"/>
</dbReference>
<dbReference type="PANTHER" id="PTHR12900">
    <property type="entry name" value="MITOTIC AND DNA DAMAGE CHECKPOINT PROTEIN HUS1"/>
    <property type="match status" value="1"/>
</dbReference>
<dbReference type="GO" id="GO:0030896">
    <property type="term" value="C:checkpoint clamp complex"/>
    <property type="evidence" value="ECO:0007669"/>
    <property type="project" value="InterPro"/>
</dbReference>
<comment type="similarity">
    <text evidence="2 4">Belongs to the HUS1 family.</text>
</comment>
<dbReference type="GO" id="GO:0035861">
    <property type="term" value="C:site of double-strand break"/>
    <property type="evidence" value="ECO:0007669"/>
    <property type="project" value="TreeGrafter"/>
</dbReference>
<comment type="subcellular location">
    <subcellularLocation>
        <location evidence="1">Nucleus</location>
    </subcellularLocation>
</comment>
<keyword evidence="6" id="KW-1185">Reference proteome</keyword>
<dbReference type="InterPro" id="IPR007150">
    <property type="entry name" value="HUS1/Mec3"/>
</dbReference>
<dbReference type="Proteomes" id="UP000494206">
    <property type="component" value="Unassembled WGS sequence"/>
</dbReference>
<reference evidence="5 6" key="1">
    <citation type="submission" date="2020-04" db="EMBL/GenBank/DDBJ databases">
        <authorList>
            <person name="Laetsch R D."/>
            <person name="Stevens L."/>
            <person name="Kumar S."/>
            <person name="Blaxter L. M."/>
        </authorList>
    </citation>
    <scope>NUCLEOTIDE SEQUENCE [LARGE SCALE GENOMIC DNA]</scope>
</reference>
<organism evidence="5 6">
    <name type="scientific">Caenorhabditis bovis</name>
    <dbReference type="NCBI Taxonomy" id="2654633"/>
    <lineage>
        <taxon>Eukaryota</taxon>
        <taxon>Metazoa</taxon>
        <taxon>Ecdysozoa</taxon>
        <taxon>Nematoda</taxon>
        <taxon>Chromadorea</taxon>
        <taxon>Rhabditida</taxon>
        <taxon>Rhabditina</taxon>
        <taxon>Rhabditomorpha</taxon>
        <taxon>Rhabditoidea</taxon>
        <taxon>Rhabditidae</taxon>
        <taxon>Peloderinae</taxon>
        <taxon>Caenorhabditis</taxon>
    </lineage>
</organism>
<evidence type="ECO:0000256" key="1">
    <source>
        <dbReference type="ARBA" id="ARBA00004123"/>
    </source>
</evidence>
<gene>
    <name evidence="5" type="ORF">CBOVIS_LOCUS10393</name>
</gene>
<dbReference type="InterPro" id="IPR016580">
    <property type="entry name" value="HUS1"/>
</dbReference>
<name>A0A8S1FAN6_9PELO</name>
<dbReference type="Gene3D" id="3.70.10.10">
    <property type="match status" value="1"/>
</dbReference>
<dbReference type="GO" id="GO:0033314">
    <property type="term" value="P:mitotic DNA replication checkpoint signaling"/>
    <property type="evidence" value="ECO:0007669"/>
    <property type="project" value="TreeGrafter"/>
</dbReference>
<dbReference type="EMBL" id="CADEPM010000007">
    <property type="protein sequence ID" value="CAB3408637.1"/>
    <property type="molecule type" value="Genomic_DNA"/>
</dbReference>
<dbReference type="Pfam" id="PF04005">
    <property type="entry name" value="Hus1"/>
    <property type="match status" value="1"/>
</dbReference>
<proteinExistence type="inferred from homology"/>
<evidence type="ECO:0000256" key="3">
    <source>
        <dbReference type="ARBA" id="ARBA00023242"/>
    </source>
</evidence>
<comment type="caution">
    <text evidence="5">The sequence shown here is derived from an EMBL/GenBank/DDBJ whole genome shotgun (WGS) entry which is preliminary data.</text>
</comment>
<dbReference type="GO" id="GO:0031573">
    <property type="term" value="P:mitotic intra-S DNA damage checkpoint signaling"/>
    <property type="evidence" value="ECO:0007669"/>
    <property type="project" value="TreeGrafter"/>
</dbReference>
<dbReference type="PANTHER" id="PTHR12900:SF0">
    <property type="entry name" value="CHECKPOINT PROTEIN"/>
    <property type="match status" value="1"/>
</dbReference>
<dbReference type="OrthoDB" id="10063861at2759"/>
<accession>A0A8S1FAN6</accession>
<sequence>MKFSAVLQDTTSADTFIRYLNAASRLGKKRCCLKIQTEGISFVSCANLHDGGCWFCLYIPCSSQIFRRFDFIGLNARIPDQNFIYLELDIDNLVKILPGGHCYLKIKLSKNQADEPVLAVEVRDPDSDIVTHQVPITVILSRYWSAYARPSHGHKKMSIFLPQAKVLCRVMQAYKNMNAKCLKFIASTNGDLRISSTIEHGEIDALFSDLPTNTAETDSQEDSSTVQLMIKSIVSMLQSFTFSRTRVKMNIISNRMAEFNMHCDDYDLSYIVGNVIE</sequence>
<dbReference type="GO" id="GO:0044778">
    <property type="term" value="P:meiotic DNA integrity checkpoint signaling"/>
    <property type="evidence" value="ECO:0007669"/>
    <property type="project" value="TreeGrafter"/>
</dbReference>
<protein>
    <recommendedName>
        <fullName evidence="4">Checkpoint protein</fullName>
    </recommendedName>
</protein>